<keyword evidence="4" id="KW-0547">Nucleotide-binding</keyword>
<dbReference type="EMBL" id="BMIY01000007">
    <property type="protein sequence ID" value="GFZ76099.1"/>
    <property type="molecule type" value="Genomic_DNA"/>
</dbReference>
<dbReference type="GO" id="GO:0005524">
    <property type="term" value="F:ATP binding"/>
    <property type="evidence" value="ECO:0007669"/>
    <property type="project" value="UniProtKB-KW"/>
</dbReference>
<dbReference type="PANTHER" id="PTHR43071:SF2">
    <property type="entry name" value="2-AMINO-4-HYDROXY-6-HYDROXYMETHYLDIHYDROPTERIDINE PYROPHOSPHOKINASE"/>
    <property type="match status" value="1"/>
</dbReference>
<evidence type="ECO:0000313" key="10">
    <source>
        <dbReference type="Proteomes" id="UP000627715"/>
    </source>
</evidence>
<gene>
    <name evidence="9" type="ORF">GCM10011403_18880</name>
</gene>
<dbReference type="RefSeq" id="WP_068810940.1">
    <property type="nucleotide sequence ID" value="NZ_BMIY01000007.1"/>
</dbReference>
<keyword evidence="7" id="KW-0289">Folate biosynthesis</keyword>
<evidence type="ECO:0000256" key="7">
    <source>
        <dbReference type="ARBA" id="ARBA00022909"/>
    </source>
</evidence>
<dbReference type="Pfam" id="PF01288">
    <property type="entry name" value="HPPK"/>
    <property type="match status" value="1"/>
</dbReference>
<proteinExistence type="predicted"/>
<dbReference type="GO" id="GO:0016301">
    <property type="term" value="F:kinase activity"/>
    <property type="evidence" value="ECO:0007669"/>
    <property type="project" value="UniProtKB-KW"/>
</dbReference>
<dbReference type="Gene3D" id="3.30.70.560">
    <property type="entry name" value="7,8-Dihydro-6-hydroxymethylpterin-pyrophosphokinase HPPK"/>
    <property type="match status" value="1"/>
</dbReference>
<evidence type="ECO:0000259" key="8">
    <source>
        <dbReference type="Pfam" id="PF01288"/>
    </source>
</evidence>
<keyword evidence="5" id="KW-0418">Kinase</keyword>
<dbReference type="CDD" id="cd00483">
    <property type="entry name" value="HPPK"/>
    <property type="match status" value="1"/>
</dbReference>
<evidence type="ECO:0000256" key="2">
    <source>
        <dbReference type="ARBA" id="ARBA00013253"/>
    </source>
</evidence>
<evidence type="ECO:0000256" key="4">
    <source>
        <dbReference type="ARBA" id="ARBA00022741"/>
    </source>
</evidence>
<accession>A0A916QK91</accession>
<evidence type="ECO:0000256" key="5">
    <source>
        <dbReference type="ARBA" id="ARBA00022777"/>
    </source>
</evidence>
<dbReference type="AlphaFoldDB" id="A0A916QK91"/>
<dbReference type="OrthoDB" id="9790168at2"/>
<dbReference type="InterPro" id="IPR000550">
    <property type="entry name" value="Hppk"/>
</dbReference>
<sequence>MSFITLSLGSNQQPKRYLTLALDALSEHFGELTLSPVYESEAVGFDGDNFLNMVVALQSDMPLWCIRDVLKAIEDQNGRDRSQKRFSGRTLDIDILTCDDLSGEFDGVVLPRPEITENAFVLKPLADICPLQLDPVSGKSYATLWQQYDRPQRLWPIEFHWHDQALSGR</sequence>
<dbReference type="SUPFAM" id="SSF55083">
    <property type="entry name" value="6-hydroxymethyl-7,8-dihydropterin pyrophosphokinase, HPPK"/>
    <property type="match status" value="1"/>
</dbReference>
<protein>
    <recommendedName>
        <fullName evidence="2">2-amino-4-hydroxy-6-hydroxymethyldihydropteridine diphosphokinase</fullName>
        <ecNumber evidence="2">2.7.6.3</ecNumber>
    </recommendedName>
</protein>
<dbReference type="EC" id="2.7.6.3" evidence="2"/>
<dbReference type="PANTHER" id="PTHR43071">
    <property type="entry name" value="2-AMINO-4-HYDROXY-6-HYDROXYMETHYLDIHYDROPTERIDINE PYROPHOSPHOKINASE"/>
    <property type="match status" value="1"/>
</dbReference>
<dbReference type="Proteomes" id="UP000627715">
    <property type="component" value="Unassembled WGS sequence"/>
</dbReference>
<comment type="caution">
    <text evidence="9">The sequence shown here is derived from an EMBL/GenBank/DDBJ whole genome shotgun (WGS) entry which is preliminary data.</text>
</comment>
<keyword evidence="6" id="KW-0067">ATP-binding</keyword>
<name>A0A916QK91_9GAMM</name>
<evidence type="ECO:0000256" key="3">
    <source>
        <dbReference type="ARBA" id="ARBA00022679"/>
    </source>
</evidence>
<reference evidence="9" key="2">
    <citation type="submission" date="2020-09" db="EMBL/GenBank/DDBJ databases">
        <authorList>
            <person name="Sun Q."/>
            <person name="Zhou Y."/>
        </authorList>
    </citation>
    <scope>NUCLEOTIDE SEQUENCE</scope>
    <source>
        <strain evidence="9">CGMCC 1.15425</strain>
    </source>
</reference>
<keyword evidence="3" id="KW-0808">Transferase</keyword>
<evidence type="ECO:0000256" key="1">
    <source>
        <dbReference type="ARBA" id="ARBA00005051"/>
    </source>
</evidence>
<evidence type="ECO:0000313" key="9">
    <source>
        <dbReference type="EMBL" id="GFZ76099.1"/>
    </source>
</evidence>
<evidence type="ECO:0000256" key="6">
    <source>
        <dbReference type="ARBA" id="ARBA00022840"/>
    </source>
</evidence>
<comment type="pathway">
    <text evidence="1">Cofactor biosynthesis; tetrahydrofolate biosynthesis; 2-amino-4-hydroxy-6-hydroxymethyl-7,8-dihydropteridine diphosphate from 7,8-dihydroneopterin triphosphate: step 4/4.</text>
</comment>
<reference evidence="9" key="1">
    <citation type="journal article" date="2014" name="Int. J. Syst. Evol. Microbiol.">
        <title>Complete genome sequence of Corynebacterium casei LMG S-19264T (=DSM 44701T), isolated from a smear-ripened cheese.</title>
        <authorList>
            <consortium name="US DOE Joint Genome Institute (JGI-PGF)"/>
            <person name="Walter F."/>
            <person name="Albersmeier A."/>
            <person name="Kalinowski J."/>
            <person name="Ruckert C."/>
        </authorList>
    </citation>
    <scope>NUCLEOTIDE SEQUENCE</scope>
    <source>
        <strain evidence="9">CGMCC 1.15425</strain>
    </source>
</reference>
<organism evidence="9 10">
    <name type="scientific">Pseudohongiella nitratireducens</name>
    <dbReference type="NCBI Taxonomy" id="1768907"/>
    <lineage>
        <taxon>Bacteria</taxon>
        <taxon>Pseudomonadati</taxon>
        <taxon>Pseudomonadota</taxon>
        <taxon>Gammaproteobacteria</taxon>
        <taxon>Pseudomonadales</taxon>
        <taxon>Pseudohongiellaceae</taxon>
        <taxon>Pseudohongiella</taxon>
    </lineage>
</organism>
<feature type="domain" description="7,8-dihydro-6-hydroxymethylpterin-pyrophosphokinase" evidence="8">
    <location>
        <begin position="6"/>
        <end position="130"/>
    </location>
</feature>
<dbReference type="GO" id="GO:0046656">
    <property type="term" value="P:folic acid biosynthetic process"/>
    <property type="evidence" value="ECO:0007669"/>
    <property type="project" value="UniProtKB-KW"/>
</dbReference>
<dbReference type="InterPro" id="IPR035907">
    <property type="entry name" value="Hppk_sf"/>
</dbReference>
<keyword evidence="10" id="KW-1185">Reference proteome</keyword>
<dbReference type="GO" id="GO:0003848">
    <property type="term" value="F:2-amino-4-hydroxy-6-hydroxymethyldihydropteridine diphosphokinase activity"/>
    <property type="evidence" value="ECO:0007669"/>
    <property type="project" value="UniProtKB-EC"/>
</dbReference>
<dbReference type="NCBIfam" id="TIGR01498">
    <property type="entry name" value="folK"/>
    <property type="match status" value="1"/>
</dbReference>